<keyword evidence="1" id="KW-1133">Transmembrane helix</keyword>
<proteinExistence type="predicted"/>
<evidence type="ECO:0000313" key="2">
    <source>
        <dbReference type="EMBL" id="OLS59712.1"/>
    </source>
</evidence>
<dbReference type="RefSeq" id="WP_075806275.1">
    <property type="nucleotide sequence ID" value="NZ_MKZO01000067.1"/>
</dbReference>
<protein>
    <recommendedName>
        <fullName evidence="4">Alpha-2 type XI collagen</fullName>
    </recommendedName>
</protein>
<gene>
    <name evidence="2" type="ORF">PSEMO_56830</name>
</gene>
<evidence type="ECO:0008006" key="4">
    <source>
        <dbReference type="Google" id="ProtNLM"/>
    </source>
</evidence>
<comment type="caution">
    <text evidence="2">The sequence shown here is derived from an EMBL/GenBank/DDBJ whole genome shotgun (WGS) entry which is preliminary data.</text>
</comment>
<evidence type="ECO:0000313" key="3">
    <source>
        <dbReference type="Proteomes" id="UP000186736"/>
    </source>
</evidence>
<dbReference type="AlphaFoldDB" id="A0A1Q9QXE3"/>
<dbReference type="InterPro" id="IPR025489">
    <property type="entry name" value="DUF4381"/>
</dbReference>
<dbReference type="Pfam" id="PF14316">
    <property type="entry name" value="DUF4381"/>
    <property type="match status" value="1"/>
</dbReference>
<accession>A0A1Q9QXE3</accession>
<name>A0A1Q9QXE3_PSEPU</name>
<feature type="transmembrane region" description="Helical" evidence="1">
    <location>
        <begin position="27"/>
        <end position="48"/>
    </location>
</feature>
<reference evidence="2 3" key="1">
    <citation type="submission" date="2016-10" db="EMBL/GenBank/DDBJ databases">
        <title>Genome Sequence of Pseudomonas putida GM4FR.</title>
        <authorList>
            <person name="Poehlein A."/>
            <person name="Wemheuer F."/>
            <person name="Hollensteiner J."/>
            <person name="Wemheuer B."/>
        </authorList>
    </citation>
    <scope>NUCLEOTIDE SEQUENCE [LARGE SCALE GENOMIC DNA]</scope>
    <source>
        <strain evidence="2 3">GM4FR</strain>
    </source>
</reference>
<keyword evidence="1" id="KW-0472">Membrane</keyword>
<keyword evidence="1" id="KW-0812">Transmembrane</keyword>
<dbReference type="OrthoDB" id="5406089at2"/>
<dbReference type="Proteomes" id="UP000186736">
    <property type="component" value="Unassembled WGS sequence"/>
</dbReference>
<dbReference type="EMBL" id="MKZO01000067">
    <property type="protein sequence ID" value="OLS59712.1"/>
    <property type="molecule type" value="Genomic_DNA"/>
</dbReference>
<sequence length="159" mass="18342">MTRQVPDIEQLREIALPAPVSYWPQTWGWAALLILLLAALLVWALRAWRHWQKNRYRREALRQLDALERRLDDPQALRDLPELLKRVALSMPGGLAAAPLQDSQWQAFLVAHADAPLPEDFARRLAQLAYAPQAQLQAMDARELLRHSRTWVEQHHVAA</sequence>
<evidence type="ECO:0000256" key="1">
    <source>
        <dbReference type="SAM" id="Phobius"/>
    </source>
</evidence>
<organism evidence="2 3">
    <name type="scientific">Pseudomonas putida</name>
    <name type="common">Arthrobacter siderocapsulatus</name>
    <dbReference type="NCBI Taxonomy" id="303"/>
    <lineage>
        <taxon>Bacteria</taxon>
        <taxon>Pseudomonadati</taxon>
        <taxon>Pseudomonadota</taxon>
        <taxon>Gammaproteobacteria</taxon>
        <taxon>Pseudomonadales</taxon>
        <taxon>Pseudomonadaceae</taxon>
        <taxon>Pseudomonas</taxon>
    </lineage>
</organism>